<sequence>MSFIFLVVPSIITVLNKEELVNGEFIGVRSRQKVNLINHGGMLLAAPELRDTYHVSNMIPATLSKKAALIEFGEILFFVSANNRLDIKRYVTSKKIQLVSFFSIMKRKGEIMVENLMEVNYEDAQA</sequence>
<evidence type="ECO:0000313" key="2">
    <source>
        <dbReference type="Proteomes" id="UP001154322"/>
    </source>
</evidence>
<name>A0ABM9G7B8_9BACL</name>
<dbReference type="EMBL" id="CALYLO010000008">
    <property type="protein sequence ID" value="CAH8247838.1"/>
    <property type="molecule type" value="Genomic_DNA"/>
</dbReference>
<organism evidence="1 2">
    <name type="scientific">Paenibacillus melissococcoides</name>
    <dbReference type="NCBI Taxonomy" id="2912268"/>
    <lineage>
        <taxon>Bacteria</taxon>
        <taxon>Bacillati</taxon>
        <taxon>Bacillota</taxon>
        <taxon>Bacilli</taxon>
        <taxon>Bacillales</taxon>
        <taxon>Paenibacillaceae</taxon>
        <taxon>Paenibacillus</taxon>
    </lineage>
</organism>
<dbReference type="Proteomes" id="UP001154322">
    <property type="component" value="Unassembled WGS sequence"/>
</dbReference>
<evidence type="ECO:0000313" key="1">
    <source>
        <dbReference type="EMBL" id="CAH8247838.1"/>
    </source>
</evidence>
<gene>
    <name evidence="1" type="ORF">WJ0W_005093</name>
</gene>
<comment type="caution">
    <text evidence="1">The sequence shown here is derived from an EMBL/GenBank/DDBJ whole genome shotgun (WGS) entry which is preliminary data.</text>
</comment>
<accession>A0ABM9G7B8</accession>
<reference evidence="1" key="1">
    <citation type="submission" date="2022-06" db="EMBL/GenBank/DDBJ databases">
        <authorList>
            <person name="Dietemann V."/>
            <person name="Ory F."/>
            <person name="Dainat B."/>
            <person name="Oberhansli S."/>
        </authorList>
    </citation>
    <scope>NUCLEOTIDE SEQUENCE</scope>
    <source>
        <strain evidence="1">Ena-SAMPLE-TAB-26-04-2022-14:26:32:270-5432</strain>
    </source>
</reference>
<evidence type="ECO:0008006" key="3">
    <source>
        <dbReference type="Google" id="ProtNLM"/>
    </source>
</evidence>
<proteinExistence type="predicted"/>
<protein>
    <recommendedName>
        <fullName evidence="3">GRAM domain-containing protein</fullName>
    </recommendedName>
</protein>
<keyword evidence="2" id="KW-1185">Reference proteome</keyword>
<dbReference type="RefSeq" id="WP_213431252.1">
    <property type="nucleotide sequence ID" value="NZ_AP031286.1"/>
</dbReference>